<keyword evidence="3" id="KW-1185">Reference proteome</keyword>
<gene>
    <name evidence="2" type="ORF">GPECTOR_16g587</name>
</gene>
<dbReference type="InterPro" id="IPR043502">
    <property type="entry name" value="DNA/RNA_pol_sf"/>
</dbReference>
<proteinExistence type="predicted"/>
<dbReference type="STRING" id="33097.A0A150GKR7"/>
<protein>
    <recommendedName>
        <fullName evidence="1">Reverse transcriptase domain-containing protein</fullName>
    </recommendedName>
</protein>
<dbReference type="PANTHER" id="PTHR33050:SF7">
    <property type="entry name" value="RIBONUCLEASE H"/>
    <property type="match status" value="1"/>
</dbReference>
<evidence type="ECO:0000313" key="3">
    <source>
        <dbReference type="Proteomes" id="UP000075714"/>
    </source>
</evidence>
<evidence type="ECO:0000313" key="2">
    <source>
        <dbReference type="EMBL" id="KXZ50413.1"/>
    </source>
</evidence>
<dbReference type="Gene3D" id="3.10.10.10">
    <property type="entry name" value="HIV Type 1 Reverse Transcriptase, subunit A, domain 1"/>
    <property type="match status" value="1"/>
</dbReference>
<accession>A0A150GKR7</accession>
<evidence type="ECO:0000259" key="1">
    <source>
        <dbReference type="Pfam" id="PF00078"/>
    </source>
</evidence>
<dbReference type="InterPro" id="IPR043128">
    <property type="entry name" value="Rev_trsase/Diguanyl_cyclase"/>
</dbReference>
<dbReference type="InterPro" id="IPR000477">
    <property type="entry name" value="RT_dom"/>
</dbReference>
<reference evidence="3" key="1">
    <citation type="journal article" date="2016" name="Nat. Commun.">
        <title>The Gonium pectorale genome demonstrates co-option of cell cycle regulation during the evolution of multicellularity.</title>
        <authorList>
            <person name="Hanschen E.R."/>
            <person name="Marriage T.N."/>
            <person name="Ferris P.J."/>
            <person name="Hamaji T."/>
            <person name="Toyoda A."/>
            <person name="Fujiyama A."/>
            <person name="Neme R."/>
            <person name="Noguchi H."/>
            <person name="Minakuchi Y."/>
            <person name="Suzuki M."/>
            <person name="Kawai-Toyooka H."/>
            <person name="Smith D.R."/>
            <person name="Sparks H."/>
            <person name="Anderson J."/>
            <person name="Bakaric R."/>
            <person name="Luria V."/>
            <person name="Karger A."/>
            <person name="Kirschner M.W."/>
            <person name="Durand P.M."/>
            <person name="Michod R.E."/>
            <person name="Nozaki H."/>
            <person name="Olson B.J."/>
        </authorList>
    </citation>
    <scope>NUCLEOTIDE SEQUENCE [LARGE SCALE GENOMIC DNA]</scope>
    <source>
        <strain evidence="3">NIES-2863</strain>
    </source>
</reference>
<comment type="caution">
    <text evidence="2">The sequence shown here is derived from an EMBL/GenBank/DDBJ whole genome shotgun (WGS) entry which is preliminary data.</text>
</comment>
<dbReference type="AlphaFoldDB" id="A0A150GKR7"/>
<dbReference type="CDD" id="cd03714">
    <property type="entry name" value="RT_DIRS1"/>
    <property type="match status" value="1"/>
</dbReference>
<name>A0A150GKR7_GONPE</name>
<organism evidence="2 3">
    <name type="scientific">Gonium pectorale</name>
    <name type="common">Green alga</name>
    <dbReference type="NCBI Taxonomy" id="33097"/>
    <lineage>
        <taxon>Eukaryota</taxon>
        <taxon>Viridiplantae</taxon>
        <taxon>Chlorophyta</taxon>
        <taxon>core chlorophytes</taxon>
        <taxon>Chlorophyceae</taxon>
        <taxon>CS clade</taxon>
        <taxon>Chlamydomonadales</taxon>
        <taxon>Volvocaceae</taxon>
        <taxon>Gonium</taxon>
    </lineage>
</organism>
<sequence length="618" mass="68799">MLAQAAPGRDPEQFLLGERPHPIQFPNHRSAMQHAEFVSAELARAVDQGVVRVWDLPTRPVVVNGLLVVEQTDKLRLCMNPLQYERLTDVAAYLQRGEFCYATDDKSGYWQLATHPDSWPYLAVEWDGVTYYWPHLPFGLAPACRQYTALQRELFRPLRRHGVRLTFLIDDHLGVAASRAAALYQCRTTIMIMAALGFTLSWKKCRWIPAQQVRFLGLTVDSERLCFRVPDDKVAGLRALIAACSAPSAVLTPRQAARIAGKIMSLSLAVALAPLYSRLLSRAVAGHVSWDEAVGDPSAFLAEAAAFLVLLEGTNGTHTWCRGPAVILRLVGDASESAYAAFLPDGELGAERMVVPFSTAELARGDSSAERELRAVVLALRWLRDRAPSLAVGRTLQYQTDSQAASFCVVGQKGRNGCLMQVADVYRLCAQLQATPQLVWCPREGALQQRADALSKTEDRGQWSLHPDVFHWVLSQPQLRGRPLALDLFADASNTKVPGAFFSAYWSPGTRGIDALVQRWSPPARGPFRPLLYANPPFGLMGRTLSKLLAERADCLLIYPDWPRWWQALLRSLPIAAAWDLPARPDLFLPGPLARRPGPVVRRYRVRALLILWPRVPR</sequence>
<dbReference type="Pfam" id="PF00078">
    <property type="entry name" value="RVT_1"/>
    <property type="match status" value="1"/>
</dbReference>
<dbReference type="PANTHER" id="PTHR33050">
    <property type="entry name" value="REVERSE TRANSCRIPTASE DOMAIN-CONTAINING PROTEIN"/>
    <property type="match status" value="1"/>
</dbReference>
<dbReference type="SUPFAM" id="SSF56672">
    <property type="entry name" value="DNA/RNA polymerases"/>
    <property type="match status" value="1"/>
</dbReference>
<feature type="domain" description="Reverse transcriptase" evidence="1">
    <location>
        <begin position="89"/>
        <end position="220"/>
    </location>
</feature>
<dbReference type="InterPro" id="IPR052055">
    <property type="entry name" value="Hepadnavirus_pol/RT"/>
</dbReference>
<dbReference type="Gene3D" id="3.30.70.270">
    <property type="match status" value="1"/>
</dbReference>
<dbReference type="OrthoDB" id="534186at2759"/>
<dbReference type="Proteomes" id="UP000075714">
    <property type="component" value="Unassembled WGS sequence"/>
</dbReference>
<dbReference type="EMBL" id="LSYV01000017">
    <property type="protein sequence ID" value="KXZ50413.1"/>
    <property type="molecule type" value="Genomic_DNA"/>
</dbReference>